<feature type="region of interest" description="Disordered" evidence="1">
    <location>
        <begin position="92"/>
        <end position="118"/>
    </location>
</feature>
<protein>
    <submittedName>
        <fullName evidence="2">Uncharacterized protein</fullName>
    </submittedName>
</protein>
<sequence length="147" mass="15775">MAICVKRAMRFASRLPTYGSGEKSFTCPAAKICVISDENCSGAEMPLLPATAAEKLSRAVIPMGETAPIPVIKTSIPIILLVCSALTTSPFRRQPRIPAPSRTPRLPSTGTRPCGQHPPPCRSGAWGCSFSARLLPNLSSHRSSRFR</sequence>
<organism evidence="2">
    <name type="scientific">bioreactor metagenome</name>
    <dbReference type="NCBI Taxonomy" id="1076179"/>
    <lineage>
        <taxon>unclassified sequences</taxon>
        <taxon>metagenomes</taxon>
        <taxon>ecological metagenomes</taxon>
    </lineage>
</organism>
<gene>
    <name evidence="2" type="ORF">SDC9_177702</name>
</gene>
<accession>A0A645GWU3</accession>
<comment type="caution">
    <text evidence="2">The sequence shown here is derived from an EMBL/GenBank/DDBJ whole genome shotgun (WGS) entry which is preliminary data.</text>
</comment>
<evidence type="ECO:0000313" key="2">
    <source>
        <dbReference type="EMBL" id="MPN30239.1"/>
    </source>
</evidence>
<reference evidence="2" key="1">
    <citation type="submission" date="2019-08" db="EMBL/GenBank/DDBJ databases">
        <authorList>
            <person name="Kucharzyk K."/>
            <person name="Murdoch R.W."/>
            <person name="Higgins S."/>
            <person name="Loffler F."/>
        </authorList>
    </citation>
    <scope>NUCLEOTIDE SEQUENCE</scope>
</reference>
<name>A0A645GWU3_9ZZZZ</name>
<proteinExistence type="predicted"/>
<dbReference type="AlphaFoldDB" id="A0A645GWU3"/>
<dbReference type="EMBL" id="VSSQ01081288">
    <property type="protein sequence ID" value="MPN30239.1"/>
    <property type="molecule type" value="Genomic_DNA"/>
</dbReference>
<evidence type="ECO:0000256" key="1">
    <source>
        <dbReference type="SAM" id="MobiDB-lite"/>
    </source>
</evidence>